<feature type="domain" description="Carbohydrate kinase PfkB" evidence="7">
    <location>
        <begin position="10"/>
        <end position="285"/>
    </location>
</feature>
<proteinExistence type="inferred from homology"/>
<evidence type="ECO:0000256" key="1">
    <source>
        <dbReference type="ARBA" id="ARBA00010688"/>
    </source>
</evidence>
<evidence type="ECO:0000256" key="6">
    <source>
        <dbReference type="PIRNR" id="PIRNR000535"/>
    </source>
</evidence>
<dbReference type="Pfam" id="PF00294">
    <property type="entry name" value="PfkB"/>
    <property type="match status" value="1"/>
</dbReference>
<name>A0A561EYT2_9ACTN</name>
<dbReference type="EMBL" id="VIVR01000001">
    <property type="protein sequence ID" value="TWE20774.1"/>
    <property type="molecule type" value="Genomic_DNA"/>
</dbReference>
<dbReference type="SUPFAM" id="SSF53613">
    <property type="entry name" value="Ribokinase-like"/>
    <property type="match status" value="1"/>
</dbReference>
<dbReference type="Proteomes" id="UP000318416">
    <property type="component" value="Unassembled WGS sequence"/>
</dbReference>
<dbReference type="PROSITE" id="PS00584">
    <property type="entry name" value="PFKB_KINASES_2"/>
    <property type="match status" value="1"/>
</dbReference>
<dbReference type="PIRSF" id="PIRSF000535">
    <property type="entry name" value="1PFK/6PFK/LacC"/>
    <property type="match status" value="1"/>
</dbReference>
<protein>
    <submittedName>
        <fullName evidence="8">Tagatose 6-phosphate kinase</fullName>
    </submittedName>
</protein>
<accession>A0A561EYT2</accession>
<keyword evidence="2 6" id="KW-0808">Transferase</keyword>
<evidence type="ECO:0000259" key="7">
    <source>
        <dbReference type="Pfam" id="PF00294"/>
    </source>
</evidence>
<dbReference type="AlphaFoldDB" id="A0A561EYT2"/>
<dbReference type="InterPro" id="IPR017583">
    <property type="entry name" value="Tagatose/fructose_Pkinase"/>
</dbReference>
<dbReference type="GO" id="GO:0044281">
    <property type="term" value="P:small molecule metabolic process"/>
    <property type="evidence" value="ECO:0007669"/>
    <property type="project" value="UniProtKB-ARBA"/>
</dbReference>
<evidence type="ECO:0000256" key="5">
    <source>
        <dbReference type="ARBA" id="ARBA00022840"/>
    </source>
</evidence>
<keyword evidence="4 8" id="KW-0418">Kinase</keyword>
<dbReference type="PANTHER" id="PTHR46566">
    <property type="entry name" value="1-PHOSPHOFRUCTOKINASE-RELATED"/>
    <property type="match status" value="1"/>
</dbReference>
<comment type="similarity">
    <text evidence="1">Belongs to the carbohydrate kinase PfkB family.</text>
</comment>
<dbReference type="InterPro" id="IPR011611">
    <property type="entry name" value="PfkB_dom"/>
</dbReference>
<dbReference type="InterPro" id="IPR002173">
    <property type="entry name" value="Carboh/pur_kinase_PfkB_CS"/>
</dbReference>
<dbReference type="RefSeq" id="WP_145795328.1">
    <property type="nucleotide sequence ID" value="NZ_BAAABR010000047.1"/>
</dbReference>
<evidence type="ECO:0000256" key="4">
    <source>
        <dbReference type="ARBA" id="ARBA00022777"/>
    </source>
</evidence>
<keyword evidence="5" id="KW-0067">ATP-binding</keyword>
<dbReference type="CDD" id="cd01164">
    <property type="entry name" value="FruK_PfkB_like"/>
    <property type="match status" value="1"/>
</dbReference>
<dbReference type="Gene3D" id="3.40.1190.20">
    <property type="match status" value="1"/>
</dbReference>
<dbReference type="NCBIfam" id="TIGR03168">
    <property type="entry name" value="1-PFK"/>
    <property type="match status" value="1"/>
</dbReference>
<dbReference type="OrthoDB" id="9801219at2"/>
<dbReference type="PANTHER" id="PTHR46566:SF5">
    <property type="entry name" value="1-PHOSPHOFRUCTOKINASE"/>
    <property type="match status" value="1"/>
</dbReference>
<organism evidence="8 9">
    <name type="scientific">Kitasatospora atroaurantiaca</name>
    <dbReference type="NCBI Taxonomy" id="285545"/>
    <lineage>
        <taxon>Bacteria</taxon>
        <taxon>Bacillati</taxon>
        <taxon>Actinomycetota</taxon>
        <taxon>Actinomycetes</taxon>
        <taxon>Kitasatosporales</taxon>
        <taxon>Streptomycetaceae</taxon>
        <taxon>Kitasatospora</taxon>
    </lineage>
</organism>
<keyword evidence="9" id="KW-1185">Reference proteome</keyword>
<evidence type="ECO:0000256" key="2">
    <source>
        <dbReference type="ARBA" id="ARBA00022679"/>
    </source>
</evidence>
<dbReference type="GO" id="GO:0016052">
    <property type="term" value="P:carbohydrate catabolic process"/>
    <property type="evidence" value="ECO:0007669"/>
    <property type="project" value="UniProtKB-ARBA"/>
</dbReference>
<dbReference type="InterPro" id="IPR029056">
    <property type="entry name" value="Ribokinase-like"/>
</dbReference>
<reference evidence="8 9" key="1">
    <citation type="submission" date="2019-06" db="EMBL/GenBank/DDBJ databases">
        <title>Sequencing the genomes of 1000 actinobacteria strains.</title>
        <authorList>
            <person name="Klenk H.-P."/>
        </authorList>
    </citation>
    <scope>NUCLEOTIDE SEQUENCE [LARGE SCALE GENOMIC DNA]</scope>
    <source>
        <strain evidence="8 9">DSM 41649</strain>
    </source>
</reference>
<gene>
    <name evidence="8" type="ORF">FB465_5932</name>
</gene>
<keyword evidence="3" id="KW-0547">Nucleotide-binding</keyword>
<dbReference type="GO" id="GO:0008443">
    <property type="term" value="F:phosphofructokinase activity"/>
    <property type="evidence" value="ECO:0007669"/>
    <property type="project" value="TreeGrafter"/>
</dbReference>
<comment type="caution">
    <text evidence="8">The sequence shown here is derived from an EMBL/GenBank/DDBJ whole genome shotgun (WGS) entry which is preliminary data.</text>
</comment>
<evidence type="ECO:0000256" key="3">
    <source>
        <dbReference type="ARBA" id="ARBA00022741"/>
    </source>
</evidence>
<dbReference type="FunFam" id="3.40.1190.20:FF:000001">
    <property type="entry name" value="Phosphofructokinase"/>
    <property type="match status" value="1"/>
</dbReference>
<dbReference type="GO" id="GO:0005829">
    <property type="term" value="C:cytosol"/>
    <property type="evidence" value="ECO:0007669"/>
    <property type="project" value="TreeGrafter"/>
</dbReference>
<evidence type="ECO:0000313" key="8">
    <source>
        <dbReference type="EMBL" id="TWE20774.1"/>
    </source>
</evidence>
<dbReference type="PROSITE" id="PS00583">
    <property type="entry name" value="PFKB_KINASES_1"/>
    <property type="match status" value="1"/>
</dbReference>
<dbReference type="GO" id="GO:0005524">
    <property type="term" value="F:ATP binding"/>
    <property type="evidence" value="ECO:0007669"/>
    <property type="project" value="UniProtKB-KW"/>
</dbReference>
<evidence type="ECO:0000313" key="9">
    <source>
        <dbReference type="Proteomes" id="UP000318416"/>
    </source>
</evidence>
<sequence length="315" mass="31562">MIVTVTLNAAVDVTYRLDRLDRHGSNRVREVAQRAGGKGVNVSRVLGALGHETVVTGLAGGAAGQALRADLAAAGLREELVPVAGETRRTVAVVEEADGDTTILLEPGPAVSPAEWSAFLTRYERLLAGAAAVVLSGSLPVGLPPDAYGVLVGLARAQRVPAVLDADGEALRGGLPAGPALVKPNAAELAAVTGAADPRAGAGWLRAAGAGSVVASLGPDGLLACTPQGSWRARPPERVAGNPTGAGDAAVAALTVGLVAGTPWPDRLADAVALSAATVLAPLAGSYDADAYRSMRQRVRVEPLGADGPCTAEQA</sequence>